<dbReference type="Pfam" id="PF13673">
    <property type="entry name" value="Acetyltransf_10"/>
    <property type="match status" value="1"/>
</dbReference>
<proteinExistence type="predicted"/>
<dbReference type="PANTHER" id="PTHR43800:SF1">
    <property type="entry name" value="PEPTIDYL-LYSINE N-ACETYLTRANSFERASE YJAB"/>
    <property type="match status" value="1"/>
</dbReference>
<dbReference type="PROSITE" id="PS51186">
    <property type="entry name" value="GNAT"/>
    <property type="match status" value="1"/>
</dbReference>
<evidence type="ECO:0000256" key="1">
    <source>
        <dbReference type="ARBA" id="ARBA00022679"/>
    </source>
</evidence>
<dbReference type="Gene3D" id="3.40.630.30">
    <property type="match status" value="1"/>
</dbReference>
<evidence type="ECO:0000313" key="4">
    <source>
        <dbReference type="EMBL" id="MDR6269874.1"/>
    </source>
</evidence>
<organism evidence="4 5">
    <name type="scientific">Arthrobacter russicus</name>
    <dbReference type="NCBI Taxonomy" id="172040"/>
    <lineage>
        <taxon>Bacteria</taxon>
        <taxon>Bacillati</taxon>
        <taxon>Actinomycetota</taxon>
        <taxon>Actinomycetes</taxon>
        <taxon>Micrococcales</taxon>
        <taxon>Micrococcaceae</taxon>
        <taxon>Arthrobacter</taxon>
    </lineage>
</organism>
<dbReference type="GO" id="GO:0016746">
    <property type="term" value="F:acyltransferase activity"/>
    <property type="evidence" value="ECO:0007669"/>
    <property type="project" value="UniProtKB-KW"/>
</dbReference>
<gene>
    <name evidence="4" type="ORF">JOE69_002112</name>
</gene>
<dbReference type="EMBL" id="JAVDQF010000001">
    <property type="protein sequence ID" value="MDR6269874.1"/>
    <property type="molecule type" value="Genomic_DNA"/>
</dbReference>
<dbReference type="Proteomes" id="UP001185069">
    <property type="component" value="Unassembled WGS sequence"/>
</dbReference>
<dbReference type="EC" id="2.3.1.-" evidence="4"/>
<keyword evidence="2 4" id="KW-0012">Acyltransferase</keyword>
<evidence type="ECO:0000259" key="3">
    <source>
        <dbReference type="PROSITE" id="PS51186"/>
    </source>
</evidence>
<protein>
    <submittedName>
        <fullName evidence="4">Acetyltransferase</fullName>
        <ecNumber evidence="4">2.3.1.-</ecNumber>
    </submittedName>
</protein>
<reference evidence="4 5" key="1">
    <citation type="submission" date="2023-07" db="EMBL/GenBank/DDBJ databases">
        <title>Sequencing the genomes of 1000 actinobacteria strains.</title>
        <authorList>
            <person name="Klenk H.-P."/>
        </authorList>
    </citation>
    <scope>NUCLEOTIDE SEQUENCE [LARGE SCALE GENOMIC DNA]</scope>
    <source>
        <strain evidence="4 5">DSM 14555</strain>
    </source>
</reference>
<dbReference type="InterPro" id="IPR000182">
    <property type="entry name" value="GNAT_dom"/>
</dbReference>
<dbReference type="CDD" id="cd04301">
    <property type="entry name" value="NAT_SF"/>
    <property type="match status" value="1"/>
</dbReference>
<accession>A0ABU1JBU4</accession>
<dbReference type="InterPro" id="IPR016181">
    <property type="entry name" value="Acyl_CoA_acyltransferase"/>
</dbReference>
<name>A0ABU1JBU4_9MICC</name>
<keyword evidence="1 4" id="KW-0808">Transferase</keyword>
<keyword evidence="5" id="KW-1185">Reference proteome</keyword>
<dbReference type="RefSeq" id="WP_309798540.1">
    <property type="nucleotide sequence ID" value="NZ_BAAAHY010000005.1"/>
</dbReference>
<dbReference type="PANTHER" id="PTHR43800">
    <property type="entry name" value="PEPTIDYL-LYSINE N-ACETYLTRANSFERASE YJAB"/>
    <property type="match status" value="1"/>
</dbReference>
<feature type="domain" description="N-acetyltransferase" evidence="3">
    <location>
        <begin position="2"/>
        <end position="144"/>
    </location>
</feature>
<dbReference type="SUPFAM" id="SSF55729">
    <property type="entry name" value="Acyl-CoA N-acyltransferases (Nat)"/>
    <property type="match status" value="1"/>
</dbReference>
<evidence type="ECO:0000313" key="5">
    <source>
        <dbReference type="Proteomes" id="UP001185069"/>
    </source>
</evidence>
<sequence length="149" mass="16334">MPVIRPAKHADFAELTAIWRAAVERTHDFVSAEQIDAWEPKVRNEYLPGLQVWAVESDGGALIGFAGLDGTKMEMLFVSPQAHGQGIGRSLVEFLAERLGPLAVDVNEQNPGACTFYRRVGFRQTGRSETDPDGNPFPILHLAQEGFSA</sequence>
<comment type="caution">
    <text evidence="4">The sequence shown here is derived from an EMBL/GenBank/DDBJ whole genome shotgun (WGS) entry which is preliminary data.</text>
</comment>
<evidence type="ECO:0000256" key="2">
    <source>
        <dbReference type="ARBA" id="ARBA00023315"/>
    </source>
</evidence>